<evidence type="ECO:0000313" key="2">
    <source>
        <dbReference type="Proteomes" id="UP000190042"/>
    </source>
</evidence>
<dbReference type="Proteomes" id="UP000190042">
    <property type="component" value="Unassembled WGS sequence"/>
</dbReference>
<dbReference type="AlphaFoldDB" id="A0A1T4YVV9"/>
<organism evidence="1 2">
    <name type="scientific">Sporosarcina newyorkensis</name>
    <dbReference type="NCBI Taxonomy" id="759851"/>
    <lineage>
        <taxon>Bacteria</taxon>
        <taxon>Bacillati</taxon>
        <taxon>Bacillota</taxon>
        <taxon>Bacilli</taxon>
        <taxon>Bacillales</taxon>
        <taxon>Caryophanaceae</taxon>
        <taxon>Sporosarcina</taxon>
    </lineage>
</organism>
<sequence>MKCLESGSQSVFSESESHFLNAIPKYFQLLITHLRTHEGSTERSQSFNLETTLISSLSLIEHAHAYYFHRKVLLGGNQFFLSGSTVQYVIQQFLQELWSCNFIHLECKQHCEGILNQIQSYYDCDFVIFITKAPSEKTAWISDTILDIRYFKGDR</sequence>
<keyword evidence="2" id="KW-1185">Reference proteome</keyword>
<evidence type="ECO:0000313" key="1">
    <source>
        <dbReference type="EMBL" id="SKB05900.1"/>
    </source>
</evidence>
<protein>
    <submittedName>
        <fullName evidence="1">Uncharacterized protein</fullName>
    </submittedName>
</protein>
<accession>A0A1T4YVV9</accession>
<gene>
    <name evidence="1" type="ORF">SAMN04244570_0026</name>
</gene>
<dbReference type="RefSeq" id="WP_078818641.1">
    <property type="nucleotide sequence ID" value="NZ_JBNNSD010000004.1"/>
</dbReference>
<proteinExistence type="predicted"/>
<name>A0A1T4YVV9_9BACL</name>
<reference evidence="2" key="1">
    <citation type="submission" date="2017-02" db="EMBL/GenBank/DDBJ databases">
        <authorList>
            <person name="Varghese N."/>
            <person name="Submissions S."/>
        </authorList>
    </citation>
    <scope>NUCLEOTIDE SEQUENCE [LARGE SCALE GENOMIC DNA]</scope>
    <source>
        <strain evidence="2">DSM 23966</strain>
    </source>
</reference>
<dbReference type="EMBL" id="FUYJ01000010">
    <property type="protein sequence ID" value="SKB05900.1"/>
    <property type="molecule type" value="Genomic_DNA"/>
</dbReference>